<dbReference type="Pfam" id="PF13966">
    <property type="entry name" value="zf-RVT"/>
    <property type="match status" value="1"/>
</dbReference>
<dbReference type="EnsemblPlants" id="evm.model.07.542">
    <property type="protein sequence ID" value="cds.evm.model.07.542"/>
    <property type="gene ID" value="evm.TU.07.542"/>
</dbReference>
<reference evidence="2" key="1">
    <citation type="submission" date="2018-11" db="EMBL/GenBank/DDBJ databases">
        <authorList>
            <person name="Grassa J C."/>
        </authorList>
    </citation>
    <scope>NUCLEOTIDE SEQUENCE [LARGE SCALE GENOMIC DNA]</scope>
</reference>
<dbReference type="PANTHER" id="PTHR33116:SF86">
    <property type="entry name" value="REVERSE TRANSCRIPTASE DOMAIN-CONTAINING PROTEIN"/>
    <property type="match status" value="1"/>
</dbReference>
<organism evidence="2 3">
    <name type="scientific">Cannabis sativa</name>
    <name type="common">Hemp</name>
    <name type="synonym">Marijuana</name>
    <dbReference type="NCBI Taxonomy" id="3483"/>
    <lineage>
        <taxon>Eukaryota</taxon>
        <taxon>Viridiplantae</taxon>
        <taxon>Streptophyta</taxon>
        <taxon>Embryophyta</taxon>
        <taxon>Tracheophyta</taxon>
        <taxon>Spermatophyta</taxon>
        <taxon>Magnoliopsida</taxon>
        <taxon>eudicotyledons</taxon>
        <taxon>Gunneridae</taxon>
        <taxon>Pentapetalae</taxon>
        <taxon>rosids</taxon>
        <taxon>fabids</taxon>
        <taxon>Rosales</taxon>
        <taxon>Cannabaceae</taxon>
        <taxon>Cannabis</taxon>
    </lineage>
</organism>
<reference evidence="2" key="2">
    <citation type="submission" date="2021-03" db="UniProtKB">
        <authorList>
            <consortium name="EnsemblPlants"/>
        </authorList>
    </citation>
    <scope>IDENTIFICATION</scope>
</reference>
<dbReference type="AlphaFoldDB" id="A0A803Q5E4"/>
<keyword evidence="3" id="KW-1185">Reference proteome</keyword>
<name>A0A803Q5E4_CANSA</name>
<accession>A0A803Q5E4</accession>
<sequence length="238" mass="27314">MSWKRLCRHKHEGGISFRDLRDYNLAFLGKQGWRLLTNESSLVSRIYKARYYPNGSFFSATLGHNPSFIWRSLLEAKDLVLSGARRYIGGGNSVSILFDPWLPDDQTPFVSSHHLALEGQLNNCNFITDQQKEGYKRLWQFDIPPKVQHFLWRALSECLPTKIQLNTKHVNVETSCPFCSLAEETIFHILLGCGFSKACWNLSCVSTATTRENDFKLWFFSLLDSQPVDVIREAAMVS</sequence>
<evidence type="ECO:0000259" key="1">
    <source>
        <dbReference type="Pfam" id="PF13966"/>
    </source>
</evidence>
<dbReference type="Proteomes" id="UP000596661">
    <property type="component" value="Chromosome 7"/>
</dbReference>
<dbReference type="Gramene" id="evm.model.07.542">
    <property type="protein sequence ID" value="cds.evm.model.07.542"/>
    <property type="gene ID" value="evm.TU.07.542"/>
</dbReference>
<dbReference type="EMBL" id="UZAU01000635">
    <property type="status" value="NOT_ANNOTATED_CDS"/>
    <property type="molecule type" value="Genomic_DNA"/>
</dbReference>
<proteinExistence type="predicted"/>
<dbReference type="PANTHER" id="PTHR33116">
    <property type="entry name" value="REVERSE TRANSCRIPTASE ZINC-BINDING DOMAIN-CONTAINING PROTEIN-RELATED-RELATED"/>
    <property type="match status" value="1"/>
</dbReference>
<dbReference type="InterPro" id="IPR026960">
    <property type="entry name" value="RVT-Znf"/>
</dbReference>
<evidence type="ECO:0000313" key="3">
    <source>
        <dbReference type="Proteomes" id="UP000596661"/>
    </source>
</evidence>
<protein>
    <recommendedName>
        <fullName evidence="1">Reverse transcriptase zinc-binding domain-containing protein</fullName>
    </recommendedName>
</protein>
<dbReference type="OMA" id="HCHLESE"/>
<feature type="domain" description="Reverse transcriptase zinc-binding" evidence="1">
    <location>
        <begin position="130"/>
        <end position="200"/>
    </location>
</feature>
<evidence type="ECO:0000313" key="2">
    <source>
        <dbReference type="EnsemblPlants" id="cds.evm.model.07.542"/>
    </source>
</evidence>